<dbReference type="SUPFAM" id="SSF48403">
    <property type="entry name" value="Ankyrin repeat"/>
    <property type="match status" value="1"/>
</dbReference>
<accession>A0A1V9YJR4</accession>
<dbReference type="InterPro" id="IPR036770">
    <property type="entry name" value="Ankyrin_rpt-contain_sf"/>
</dbReference>
<dbReference type="Pfam" id="PF12796">
    <property type="entry name" value="Ank_2"/>
    <property type="match status" value="1"/>
</dbReference>
<keyword evidence="2" id="KW-1185">Reference proteome</keyword>
<dbReference type="AlphaFoldDB" id="A0A1V9YJR4"/>
<dbReference type="InterPro" id="IPR002110">
    <property type="entry name" value="Ankyrin_rpt"/>
</dbReference>
<gene>
    <name evidence="1" type="ORF">ACHHYP_20526</name>
</gene>
<dbReference type="EMBL" id="JNBR01001557">
    <property type="protein sequence ID" value="OQR85916.1"/>
    <property type="molecule type" value="Genomic_DNA"/>
</dbReference>
<dbReference type="OrthoDB" id="439236at2759"/>
<name>A0A1V9YJR4_ACHHY</name>
<dbReference type="Proteomes" id="UP000243579">
    <property type="component" value="Unassembled WGS sequence"/>
</dbReference>
<dbReference type="InterPro" id="IPR052050">
    <property type="entry name" value="SecEffector_AnkRepeat"/>
</dbReference>
<reference evidence="1 2" key="1">
    <citation type="journal article" date="2014" name="Genome Biol. Evol.">
        <title>The secreted proteins of Achlya hypogyna and Thraustotheca clavata identify the ancestral oomycete secretome and reveal gene acquisitions by horizontal gene transfer.</title>
        <authorList>
            <person name="Misner I."/>
            <person name="Blouin N."/>
            <person name="Leonard G."/>
            <person name="Richards T.A."/>
            <person name="Lane C.E."/>
        </authorList>
    </citation>
    <scope>NUCLEOTIDE SEQUENCE [LARGE SCALE GENOMIC DNA]</scope>
    <source>
        <strain evidence="1 2">ATCC 48635</strain>
    </source>
</reference>
<organism evidence="1 2">
    <name type="scientific">Achlya hypogyna</name>
    <name type="common">Oomycete</name>
    <name type="synonym">Protoachlya hypogyna</name>
    <dbReference type="NCBI Taxonomy" id="1202772"/>
    <lineage>
        <taxon>Eukaryota</taxon>
        <taxon>Sar</taxon>
        <taxon>Stramenopiles</taxon>
        <taxon>Oomycota</taxon>
        <taxon>Saprolegniomycetes</taxon>
        <taxon>Saprolegniales</taxon>
        <taxon>Achlyaceae</taxon>
        <taxon>Achlya</taxon>
    </lineage>
</organism>
<protein>
    <recommendedName>
        <fullName evidence="3">Ankyrin repeat protein</fullName>
    </recommendedName>
</protein>
<evidence type="ECO:0000313" key="1">
    <source>
        <dbReference type="EMBL" id="OQR85916.1"/>
    </source>
</evidence>
<evidence type="ECO:0000313" key="2">
    <source>
        <dbReference type="Proteomes" id="UP000243579"/>
    </source>
</evidence>
<dbReference type="Gene3D" id="1.25.40.20">
    <property type="entry name" value="Ankyrin repeat-containing domain"/>
    <property type="match status" value="1"/>
</dbReference>
<dbReference type="STRING" id="1202772.A0A1V9YJR4"/>
<sequence length="245" mass="27063">MERSPASRWIPPYESLKWALPASLGHLHILSYLLEHHSVTYTHKAMAAAAQSGRVSAVRFLHERGFSIDDVLHNACTSGQLAVAQYAHAVGPRLLDPENTVIRTAHCGHLSLLQFLADSGYEVVSSTTLIYAATRGHLDVVKFLHERDTKGCPPPGRGSAAAYMCCTVSYLLEQIVTETFRPSVAVAQFLLDQHREHVDLVRVIRGCKKGRKTKTRTAECDLILAYVLQLRGSFAPSRTTTCTLQ</sequence>
<dbReference type="PANTHER" id="PTHR46586">
    <property type="entry name" value="ANKYRIN REPEAT-CONTAINING PROTEIN"/>
    <property type="match status" value="1"/>
</dbReference>
<evidence type="ECO:0008006" key="3">
    <source>
        <dbReference type="Google" id="ProtNLM"/>
    </source>
</evidence>
<dbReference type="PANTHER" id="PTHR46586:SF3">
    <property type="entry name" value="ANKYRIN REPEAT-CONTAINING PROTEIN"/>
    <property type="match status" value="1"/>
</dbReference>
<proteinExistence type="predicted"/>
<comment type="caution">
    <text evidence="1">The sequence shown here is derived from an EMBL/GenBank/DDBJ whole genome shotgun (WGS) entry which is preliminary data.</text>
</comment>